<evidence type="ECO:0000313" key="1">
    <source>
        <dbReference type="EMBL" id="MCJ8747145.1"/>
    </source>
</evidence>
<evidence type="ECO:0000313" key="2">
    <source>
        <dbReference type="Proteomes" id="UP000830395"/>
    </source>
</evidence>
<proteinExistence type="predicted"/>
<reference evidence="1" key="1">
    <citation type="submission" date="2020-02" db="EMBL/GenBank/DDBJ databases">
        <title>Genome sequencing of the panga catfish, Pangasius djambal.</title>
        <authorList>
            <person name="Wen M."/>
            <person name="Zahm M."/>
            <person name="Roques C."/>
            <person name="Cabau C."/>
            <person name="Klopp C."/>
            <person name="Donnadieu C."/>
            <person name="Jouanno E."/>
            <person name="Avarre J.-C."/>
            <person name="Campet M."/>
            <person name="Ha T."/>
            <person name="Dugue R."/>
            <person name="Lampietro C."/>
            <person name="Louis A."/>
            <person name="Herpin A."/>
            <person name="Echchiki A."/>
            <person name="Berthelot C."/>
            <person name="Parey E."/>
            <person name="Roest-Crollius H."/>
            <person name="Braasch I."/>
            <person name="Postlethwait J.H."/>
            <person name="Bobe J."/>
            <person name="Montfort J."/>
            <person name="Bouchez O."/>
            <person name="Begum T."/>
            <person name="Schartl M."/>
            <person name="Gustiano R."/>
            <person name="Guiguen Y."/>
        </authorList>
    </citation>
    <scope>NUCLEOTIDE SEQUENCE</scope>
    <source>
        <strain evidence="1">Pdj_M5554</strain>
    </source>
</reference>
<sequence>MASLKESLRRYFTDGEGKDSGVTSLHFVRMGQRTSAGTEDLPCELVAGDAWIHEELLGLRFRISPHSFFQTNTPAAEVLYSAVGEWAQLDHDSTVLDVCCGTGTIGISLAKRVRKVIGIELCQEAVDDAKVNAQANGLTNIEFHCGKAEDIFPTVLNAVVSPNVTAITNTPAAEVLYSAVGEWAQLDHDSTVLDVCCGTGTIGISLAKRVRKVIGIELCQEAVDDAKVNAQANGLTNIEFHCGKAEDIFPTVLNAVVSPNVTAIVDPPRAGLNSKVILAIRWAEHLKRLVYVACNAKAAMNNFIDLCRAPSNRVRGAPFRPVRAMAVDLFPQTMHCETILLFERVEY</sequence>
<name>A0ACC5ZG34_9TELE</name>
<protein>
    <submittedName>
        <fullName evidence="1">Uncharacterized protein</fullName>
    </submittedName>
</protein>
<dbReference type="EMBL" id="CM040998">
    <property type="protein sequence ID" value="MCJ8747145.1"/>
    <property type="molecule type" value="Genomic_DNA"/>
</dbReference>
<gene>
    <name evidence="1" type="ORF">PDJAM_G00150010</name>
</gene>
<dbReference type="Proteomes" id="UP000830395">
    <property type="component" value="Chromosome 24"/>
</dbReference>
<comment type="caution">
    <text evidence="1">The sequence shown here is derived from an EMBL/GenBank/DDBJ whole genome shotgun (WGS) entry which is preliminary data.</text>
</comment>
<keyword evidence="2" id="KW-1185">Reference proteome</keyword>
<organism evidence="1 2">
    <name type="scientific">Pangasius djambal</name>
    <dbReference type="NCBI Taxonomy" id="1691987"/>
    <lineage>
        <taxon>Eukaryota</taxon>
        <taxon>Metazoa</taxon>
        <taxon>Chordata</taxon>
        <taxon>Craniata</taxon>
        <taxon>Vertebrata</taxon>
        <taxon>Euteleostomi</taxon>
        <taxon>Actinopterygii</taxon>
        <taxon>Neopterygii</taxon>
        <taxon>Teleostei</taxon>
        <taxon>Ostariophysi</taxon>
        <taxon>Siluriformes</taxon>
        <taxon>Pangasiidae</taxon>
        <taxon>Pangasius</taxon>
    </lineage>
</organism>
<accession>A0ACC5ZG34</accession>